<feature type="domain" description="Arc-like DNA binding" evidence="2">
    <location>
        <begin position="43"/>
        <end position="79"/>
    </location>
</feature>
<reference evidence="3 4" key="1">
    <citation type="submission" date="2024-09" db="EMBL/GenBank/DDBJ databases">
        <authorList>
            <person name="Sun Q."/>
            <person name="Mori K."/>
        </authorList>
    </citation>
    <scope>NUCLEOTIDE SEQUENCE [LARGE SCALE GENOMIC DNA]</scope>
    <source>
        <strain evidence="3 4">JCM 12763</strain>
    </source>
</reference>
<comment type="caution">
    <text evidence="3">The sequence shown here is derived from an EMBL/GenBank/DDBJ whole genome shotgun (WGS) entry which is preliminary data.</text>
</comment>
<keyword evidence="4" id="KW-1185">Reference proteome</keyword>
<organism evidence="3 4">
    <name type="scientific">Ornithinimicrobium kibberense</name>
    <dbReference type="NCBI Taxonomy" id="282060"/>
    <lineage>
        <taxon>Bacteria</taxon>
        <taxon>Bacillati</taxon>
        <taxon>Actinomycetota</taxon>
        <taxon>Actinomycetes</taxon>
        <taxon>Micrococcales</taxon>
        <taxon>Ornithinimicrobiaceae</taxon>
        <taxon>Ornithinimicrobium</taxon>
    </lineage>
</organism>
<sequence length="80" mass="9235">MSTDDSRPMTPEQEYDFYADPRNQEPQGPARRRKRPMSAPVPVRFPADLLEEVKRAAEADDRSVSAWIRRAVEHELSRPA</sequence>
<dbReference type="Gene3D" id="1.10.1220.10">
    <property type="entry name" value="Met repressor-like"/>
    <property type="match status" value="1"/>
</dbReference>
<dbReference type="EMBL" id="JBHMAX010000009">
    <property type="protein sequence ID" value="MFB9731283.1"/>
    <property type="molecule type" value="Genomic_DNA"/>
</dbReference>
<dbReference type="NCBIfam" id="NF041551">
    <property type="entry name" value="YlcI_YnfO_N"/>
    <property type="match status" value="1"/>
</dbReference>
<evidence type="ECO:0000256" key="1">
    <source>
        <dbReference type="SAM" id="MobiDB-lite"/>
    </source>
</evidence>
<dbReference type="InterPro" id="IPR005569">
    <property type="entry name" value="Arc_DNA-bd_dom"/>
</dbReference>
<proteinExistence type="predicted"/>
<evidence type="ECO:0000313" key="3">
    <source>
        <dbReference type="EMBL" id="MFB9731283.1"/>
    </source>
</evidence>
<evidence type="ECO:0000313" key="4">
    <source>
        <dbReference type="Proteomes" id="UP001589613"/>
    </source>
</evidence>
<name>A0ABV5V0F4_9MICO</name>
<dbReference type="SUPFAM" id="SSF47598">
    <property type="entry name" value="Ribbon-helix-helix"/>
    <property type="match status" value="1"/>
</dbReference>
<protein>
    <submittedName>
        <fullName evidence="3">YlcI/YnfO family protein</fullName>
    </submittedName>
</protein>
<feature type="region of interest" description="Disordered" evidence="1">
    <location>
        <begin position="1"/>
        <end position="40"/>
    </location>
</feature>
<dbReference type="InterPro" id="IPR010985">
    <property type="entry name" value="Ribbon_hlx_hlx"/>
</dbReference>
<dbReference type="Pfam" id="PF03869">
    <property type="entry name" value="Arc"/>
    <property type="match status" value="1"/>
</dbReference>
<accession>A0ABV5V0F4</accession>
<dbReference type="Proteomes" id="UP001589613">
    <property type="component" value="Unassembled WGS sequence"/>
</dbReference>
<dbReference type="RefSeq" id="WP_075958499.1">
    <property type="nucleotide sequence ID" value="NZ_JBHMAX010000009.1"/>
</dbReference>
<evidence type="ECO:0000259" key="2">
    <source>
        <dbReference type="Pfam" id="PF03869"/>
    </source>
</evidence>
<dbReference type="InterPro" id="IPR013321">
    <property type="entry name" value="Arc_rbn_hlx_hlx"/>
</dbReference>
<gene>
    <name evidence="3" type="ORF">ACFFN0_04395</name>
</gene>